<feature type="site" description="Important for catalytic activity and assists the phosphoryl transfer reaction to Asp8 by balancing charge and orienting the reacting groups" evidence="13">
    <location>
        <position position="144"/>
    </location>
</feature>
<feature type="binding site" evidence="11">
    <location>
        <begin position="8"/>
        <end position="10"/>
    </location>
    <ligand>
        <name>substrate</name>
    </ligand>
</feature>
<feature type="binding site" evidence="12">
    <location>
        <position position="169"/>
    </location>
    <ligand>
        <name>Mg(2+)</name>
        <dbReference type="ChEBI" id="CHEBI:18420"/>
    </ligand>
</feature>
<dbReference type="CDD" id="cd02598">
    <property type="entry name" value="HAD_BPGM"/>
    <property type="match status" value="1"/>
</dbReference>
<sequence length="216" mass="23699">MIEGIIFDLDGVIVDTAKYHFQAWKRMAAELGVNFTEVENEQLKGVSRRGSIDKILNWGGISLSEEEIEKWMRIKNEWYLEYVAGMQPSEILPGADRIIAEAKSLGLKVSLGSASKNSRFILEKVNLIDQFDAIVDGTVVSASKPDPEVFLTGAKQLGLEPSKCLVFEDAVAGVQAANNGNMKVIGVGDSTILAEATLTFPNLENVRLKEDIIDKI</sequence>
<evidence type="ECO:0000256" key="1">
    <source>
        <dbReference type="ARBA" id="ARBA00006171"/>
    </source>
</evidence>
<feature type="binding site" evidence="11">
    <location>
        <position position="144"/>
    </location>
    <ligand>
        <name>substrate</name>
    </ligand>
</feature>
<evidence type="ECO:0000256" key="13">
    <source>
        <dbReference type="PIRSR" id="PIRSR610972-4"/>
    </source>
</evidence>
<feature type="binding site" evidence="12">
    <location>
        <position position="168"/>
    </location>
    <ligand>
        <name>Mg(2+)</name>
        <dbReference type="ChEBI" id="CHEBI:18420"/>
    </ligand>
</feature>
<comment type="similarity">
    <text evidence="1">Belongs to the HAD-like hydrolase superfamily. CbbY/CbbZ/Gph/YieH family.</text>
</comment>
<proteinExistence type="inferred from homology"/>
<dbReference type="OrthoDB" id="9797743at2"/>
<dbReference type="AlphaFoldDB" id="A0A6N6RHI6"/>
<evidence type="ECO:0000256" key="8">
    <source>
        <dbReference type="ARBA" id="ARBA00044968"/>
    </source>
</evidence>
<dbReference type="PRINTS" id="PR00413">
    <property type="entry name" value="HADHALOGNASE"/>
</dbReference>
<evidence type="ECO:0000313" key="15">
    <source>
        <dbReference type="Proteomes" id="UP000468650"/>
    </source>
</evidence>
<dbReference type="GO" id="GO:0000287">
    <property type="term" value="F:magnesium ion binding"/>
    <property type="evidence" value="ECO:0007669"/>
    <property type="project" value="InterPro"/>
</dbReference>
<gene>
    <name evidence="14" type="primary">pgmB</name>
    <name evidence="14" type="ORF">F8C67_03895</name>
</gene>
<evidence type="ECO:0000256" key="5">
    <source>
        <dbReference type="ARBA" id="ARBA00023235"/>
    </source>
</evidence>
<keyword evidence="5 14" id="KW-0413">Isomerase</keyword>
<keyword evidence="4 12" id="KW-0460">Magnesium</keyword>
<comment type="cofactor">
    <cofactor evidence="12">
        <name>Mg(2+)</name>
        <dbReference type="ChEBI" id="CHEBI:18420"/>
    </cofactor>
    <text evidence="12">Binds 2 magnesium ions per subunit.</text>
</comment>
<comment type="catalytic activity">
    <reaction evidence="7">
        <text>beta-D-glucose 1-phosphate = beta-D-glucose 6-phosphate</text>
        <dbReference type="Rhea" id="RHEA:20113"/>
        <dbReference type="ChEBI" id="CHEBI:57684"/>
        <dbReference type="ChEBI" id="CHEBI:58247"/>
        <dbReference type="EC" id="5.4.2.6"/>
    </reaction>
</comment>
<evidence type="ECO:0000256" key="6">
    <source>
        <dbReference type="ARBA" id="ARBA00023277"/>
    </source>
</evidence>
<dbReference type="EMBL" id="WBVO01000002">
    <property type="protein sequence ID" value="KAB2813835.1"/>
    <property type="molecule type" value="Genomic_DNA"/>
</dbReference>
<dbReference type="InterPro" id="IPR041492">
    <property type="entry name" value="HAD_2"/>
</dbReference>
<feature type="active site" description="Nucleophile" evidence="10">
    <location>
        <position position="8"/>
    </location>
</feature>
<name>A0A6N6RHI6_9FLAO</name>
<dbReference type="RefSeq" id="WP_151666503.1">
    <property type="nucleotide sequence ID" value="NZ_WBVO01000002.1"/>
</dbReference>
<dbReference type="PANTHER" id="PTHR46193:SF18">
    <property type="entry name" value="HEXITOL PHOSPHATASE B"/>
    <property type="match status" value="1"/>
</dbReference>
<feature type="binding site" evidence="11">
    <location>
        <begin position="113"/>
        <end position="117"/>
    </location>
    <ligand>
        <name>substrate</name>
    </ligand>
</feature>
<dbReference type="SFLD" id="SFLDG01135">
    <property type="entry name" value="C1.5.6:_HAD__Beta-PGM__Phospha"/>
    <property type="match status" value="1"/>
</dbReference>
<feature type="site" description="Important for catalytic activity and assists the phosphoryl transfer reaction to Asp8 by balancing charge and orienting the reacting groups" evidence="13">
    <location>
        <position position="113"/>
    </location>
</feature>
<evidence type="ECO:0000256" key="11">
    <source>
        <dbReference type="PIRSR" id="PIRSR610972-2"/>
    </source>
</evidence>
<dbReference type="InterPro" id="IPR010972">
    <property type="entry name" value="Beta-PGM"/>
</dbReference>
<dbReference type="InterPro" id="IPR036412">
    <property type="entry name" value="HAD-like_sf"/>
</dbReference>
<dbReference type="InterPro" id="IPR023214">
    <property type="entry name" value="HAD_sf"/>
</dbReference>
<reference evidence="14 15" key="1">
    <citation type="submission" date="2019-09" db="EMBL/GenBank/DDBJ databases">
        <title>Genomes of family Cryomorphaceae.</title>
        <authorList>
            <person name="Bowman J.P."/>
        </authorList>
    </citation>
    <scope>NUCLEOTIDE SEQUENCE [LARGE SCALE GENOMIC DNA]</scope>
    <source>
        <strain evidence="14 15">LMG 25704</strain>
    </source>
</reference>
<keyword evidence="6" id="KW-0119">Carbohydrate metabolism</keyword>
<feature type="binding site" evidence="12">
    <location>
        <position position="10"/>
    </location>
    <ligand>
        <name>Mg(2+)</name>
        <dbReference type="ChEBI" id="CHEBI:18420"/>
    </ligand>
</feature>
<organism evidence="14 15">
    <name type="scientific">Phaeocystidibacter luteus</name>
    <dbReference type="NCBI Taxonomy" id="911197"/>
    <lineage>
        <taxon>Bacteria</taxon>
        <taxon>Pseudomonadati</taxon>
        <taxon>Bacteroidota</taxon>
        <taxon>Flavobacteriia</taxon>
        <taxon>Flavobacteriales</taxon>
        <taxon>Phaeocystidibacteraceae</taxon>
        <taxon>Phaeocystidibacter</taxon>
    </lineage>
</organism>
<dbReference type="SFLD" id="SFLDG01129">
    <property type="entry name" value="C1.5:_HAD__Beta-PGM__Phosphata"/>
    <property type="match status" value="1"/>
</dbReference>
<dbReference type="SFLD" id="SFLDS00003">
    <property type="entry name" value="Haloacid_Dehalogenase"/>
    <property type="match status" value="1"/>
</dbReference>
<evidence type="ECO:0000256" key="2">
    <source>
        <dbReference type="ARBA" id="ARBA00022553"/>
    </source>
</evidence>
<dbReference type="InterPro" id="IPR010976">
    <property type="entry name" value="B-phosphoglucomutase_hydrolase"/>
</dbReference>
<feature type="binding site" evidence="12">
    <location>
        <position position="8"/>
    </location>
    <ligand>
        <name>Mg(2+)</name>
        <dbReference type="ChEBI" id="CHEBI:18420"/>
    </ligand>
</feature>
<dbReference type="InterPro" id="IPR006439">
    <property type="entry name" value="HAD-SF_hydro_IA"/>
</dbReference>
<dbReference type="InterPro" id="IPR051600">
    <property type="entry name" value="Beta-PGM-like"/>
</dbReference>
<evidence type="ECO:0000256" key="10">
    <source>
        <dbReference type="PIRSR" id="PIRSR610972-1"/>
    </source>
</evidence>
<feature type="binding site" evidence="11">
    <location>
        <begin position="43"/>
        <end position="48"/>
    </location>
    <ligand>
        <name>substrate</name>
    </ligand>
</feature>
<accession>A0A6N6RHI6</accession>
<dbReference type="Gene3D" id="1.10.150.240">
    <property type="entry name" value="Putative phosphatase, domain 2"/>
    <property type="match status" value="1"/>
</dbReference>
<keyword evidence="3 12" id="KW-0479">Metal-binding</keyword>
<dbReference type="GO" id="GO:0005975">
    <property type="term" value="P:carbohydrate metabolic process"/>
    <property type="evidence" value="ECO:0007669"/>
    <property type="project" value="InterPro"/>
</dbReference>
<feature type="binding site" evidence="11">
    <location>
        <position position="24"/>
    </location>
    <ligand>
        <name>substrate</name>
    </ligand>
</feature>
<dbReference type="NCBIfam" id="TIGR01509">
    <property type="entry name" value="HAD-SF-IA-v3"/>
    <property type="match status" value="1"/>
</dbReference>
<evidence type="ECO:0000256" key="9">
    <source>
        <dbReference type="ARBA" id="ARBA00044991"/>
    </source>
</evidence>
<keyword evidence="2" id="KW-0597">Phosphoprotein</keyword>
<evidence type="ECO:0000256" key="7">
    <source>
        <dbReference type="ARBA" id="ARBA00044926"/>
    </source>
</evidence>
<evidence type="ECO:0000313" key="14">
    <source>
        <dbReference type="EMBL" id="KAB2813835.1"/>
    </source>
</evidence>
<dbReference type="NCBIfam" id="TIGR01990">
    <property type="entry name" value="bPGM"/>
    <property type="match status" value="1"/>
</dbReference>
<feature type="active site" description="Proton donor/acceptor" evidence="10">
    <location>
        <position position="10"/>
    </location>
</feature>
<feature type="binding site" evidence="11">
    <location>
        <position position="51"/>
    </location>
    <ligand>
        <name>substrate</name>
    </ligand>
</feature>
<evidence type="ECO:0000256" key="4">
    <source>
        <dbReference type="ARBA" id="ARBA00022842"/>
    </source>
</evidence>
<dbReference type="GO" id="GO:0008801">
    <property type="term" value="F:beta-phosphoglucomutase activity"/>
    <property type="evidence" value="ECO:0007669"/>
    <property type="project" value="UniProtKB-EC"/>
</dbReference>
<dbReference type="Gene3D" id="3.40.50.1000">
    <property type="entry name" value="HAD superfamily/HAD-like"/>
    <property type="match status" value="1"/>
</dbReference>
<evidence type="ECO:0000256" key="3">
    <source>
        <dbReference type="ARBA" id="ARBA00022723"/>
    </source>
</evidence>
<dbReference type="PANTHER" id="PTHR46193">
    <property type="entry name" value="6-PHOSPHOGLUCONATE PHOSPHATASE"/>
    <property type="match status" value="1"/>
</dbReference>
<dbReference type="InterPro" id="IPR023198">
    <property type="entry name" value="PGP-like_dom2"/>
</dbReference>
<dbReference type="Proteomes" id="UP000468650">
    <property type="component" value="Unassembled WGS sequence"/>
</dbReference>
<keyword evidence="15" id="KW-1185">Reference proteome</keyword>
<comment type="caution">
    <text evidence="14">The sequence shown here is derived from an EMBL/GenBank/DDBJ whole genome shotgun (WGS) entry which is preliminary data.</text>
</comment>
<protein>
    <recommendedName>
        <fullName evidence="9">Beta-phosphoglucomutase</fullName>
        <ecNumber evidence="8">5.4.2.6</ecNumber>
    </recommendedName>
</protein>
<dbReference type="SUPFAM" id="SSF56784">
    <property type="entry name" value="HAD-like"/>
    <property type="match status" value="1"/>
</dbReference>
<dbReference type="EC" id="5.4.2.6" evidence="8"/>
<dbReference type="NCBIfam" id="TIGR02009">
    <property type="entry name" value="PGMB-YQAB-SF"/>
    <property type="match status" value="1"/>
</dbReference>
<feature type="binding site" evidence="11">
    <location>
        <position position="75"/>
    </location>
    <ligand>
        <name>substrate</name>
    </ligand>
</feature>
<evidence type="ECO:0000256" key="12">
    <source>
        <dbReference type="PIRSR" id="PIRSR610972-3"/>
    </source>
</evidence>
<dbReference type="Pfam" id="PF13419">
    <property type="entry name" value="HAD_2"/>
    <property type="match status" value="1"/>
</dbReference>